<dbReference type="Proteomes" id="UP000462212">
    <property type="component" value="Unassembled WGS sequence"/>
</dbReference>
<protein>
    <recommendedName>
        <fullName evidence="1">BTB domain-containing protein</fullName>
    </recommendedName>
</protein>
<dbReference type="InterPro" id="IPR011333">
    <property type="entry name" value="SKP1/BTB/POZ_sf"/>
</dbReference>
<proteinExistence type="predicted"/>
<dbReference type="Gene3D" id="3.30.710.10">
    <property type="entry name" value="Potassium Channel Kv1.1, Chain A"/>
    <property type="match status" value="1"/>
</dbReference>
<dbReference type="EMBL" id="QGMJ01000096">
    <property type="protein sequence ID" value="TVY42483.1"/>
    <property type="molecule type" value="Genomic_DNA"/>
</dbReference>
<dbReference type="PANTHER" id="PTHR47843">
    <property type="entry name" value="BTB DOMAIN-CONTAINING PROTEIN-RELATED"/>
    <property type="match status" value="1"/>
</dbReference>
<dbReference type="SUPFAM" id="SSF54695">
    <property type="entry name" value="POZ domain"/>
    <property type="match status" value="1"/>
</dbReference>
<evidence type="ECO:0000313" key="2">
    <source>
        <dbReference type="EMBL" id="TVY42483.1"/>
    </source>
</evidence>
<dbReference type="AlphaFoldDB" id="A0A8H8UC77"/>
<dbReference type="PANTHER" id="PTHR47843:SF7">
    <property type="entry name" value="BTB DOMAIN-CONTAINING PROTEIN"/>
    <property type="match status" value="1"/>
</dbReference>
<organism evidence="2 3">
    <name type="scientific">Lachnellula subtilissima</name>
    <dbReference type="NCBI Taxonomy" id="602034"/>
    <lineage>
        <taxon>Eukaryota</taxon>
        <taxon>Fungi</taxon>
        <taxon>Dikarya</taxon>
        <taxon>Ascomycota</taxon>
        <taxon>Pezizomycotina</taxon>
        <taxon>Leotiomycetes</taxon>
        <taxon>Helotiales</taxon>
        <taxon>Lachnaceae</taxon>
        <taxon>Lachnellula</taxon>
    </lineage>
</organism>
<dbReference type="SMART" id="SM00225">
    <property type="entry name" value="BTB"/>
    <property type="match status" value="1"/>
</dbReference>
<accession>A0A8H8UC77</accession>
<dbReference type="OrthoDB" id="6359816at2759"/>
<evidence type="ECO:0000313" key="3">
    <source>
        <dbReference type="Proteomes" id="UP000462212"/>
    </source>
</evidence>
<dbReference type="CDD" id="cd18186">
    <property type="entry name" value="BTB_POZ_ZBTB_KLHL-like"/>
    <property type="match status" value="1"/>
</dbReference>
<dbReference type="InterPro" id="IPR000210">
    <property type="entry name" value="BTB/POZ_dom"/>
</dbReference>
<feature type="domain" description="BTB" evidence="1">
    <location>
        <begin position="1"/>
        <end position="70"/>
    </location>
</feature>
<keyword evidence="3" id="KW-1185">Reference proteome</keyword>
<comment type="caution">
    <text evidence="2">The sequence shown here is derived from an EMBL/GenBank/DDBJ whole genome shotgun (WGS) entry which is preliminary data.</text>
</comment>
<dbReference type="Pfam" id="PF00651">
    <property type="entry name" value="BTB"/>
    <property type="match status" value="1"/>
</dbReference>
<gene>
    <name evidence="2" type="ORF">LSUB1_G003275</name>
</gene>
<sequence length="221" mass="25611">MVKLWVGEQDPKLYRVHKSILCQTIPYFNSMFKSGFKEASENTATFPEDPPESFEILLEWVYSGKLRPSVQVNTSATNQSIEWDCVTMYTLADKLCLSSLKDEILDSIRASHRKYNLLFTISETADNYDQMSEKSTLRAYALDTLLYTFSTQRNVSGWPTSELKDALVGNADLCTDFLTKLRDNLFFNRRVRDPRDGKNCDYHSHGKDAECYRAHLMRRKK</sequence>
<evidence type="ECO:0000259" key="1">
    <source>
        <dbReference type="PROSITE" id="PS50097"/>
    </source>
</evidence>
<reference evidence="2 3" key="1">
    <citation type="submission" date="2018-05" db="EMBL/GenBank/DDBJ databases">
        <title>Genome sequencing and assembly of the regulated plant pathogen Lachnellula willkommii and related sister species for the development of diagnostic species identification markers.</title>
        <authorList>
            <person name="Giroux E."/>
            <person name="Bilodeau G."/>
        </authorList>
    </citation>
    <scope>NUCLEOTIDE SEQUENCE [LARGE SCALE GENOMIC DNA]</scope>
    <source>
        <strain evidence="2 3">CBS 197.66</strain>
    </source>
</reference>
<name>A0A8H8UC77_9HELO</name>
<dbReference type="PROSITE" id="PS50097">
    <property type="entry name" value="BTB"/>
    <property type="match status" value="1"/>
</dbReference>